<evidence type="ECO:0000256" key="1">
    <source>
        <dbReference type="SAM" id="Phobius"/>
    </source>
</evidence>
<name>A0A4Z2IUJ4_9TELE</name>
<dbReference type="AlphaFoldDB" id="A0A4Z2IUJ4"/>
<comment type="caution">
    <text evidence="2">The sequence shown here is derived from an EMBL/GenBank/DDBJ whole genome shotgun (WGS) entry which is preliminary data.</text>
</comment>
<gene>
    <name evidence="2" type="ORF">EYF80_008288</name>
</gene>
<organism evidence="2 3">
    <name type="scientific">Liparis tanakae</name>
    <name type="common">Tanaka's snailfish</name>
    <dbReference type="NCBI Taxonomy" id="230148"/>
    <lineage>
        <taxon>Eukaryota</taxon>
        <taxon>Metazoa</taxon>
        <taxon>Chordata</taxon>
        <taxon>Craniata</taxon>
        <taxon>Vertebrata</taxon>
        <taxon>Euteleostomi</taxon>
        <taxon>Actinopterygii</taxon>
        <taxon>Neopterygii</taxon>
        <taxon>Teleostei</taxon>
        <taxon>Neoteleostei</taxon>
        <taxon>Acanthomorphata</taxon>
        <taxon>Eupercaria</taxon>
        <taxon>Perciformes</taxon>
        <taxon>Cottioidei</taxon>
        <taxon>Cottales</taxon>
        <taxon>Liparidae</taxon>
        <taxon>Liparis</taxon>
    </lineage>
</organism>
<dbReference type="Proteomes" id="UP000314294">
    <property type="component" value="Unassembled WGS sequence"/>
</dbReference>
<evidence type="ECO:0000313" key="2">
    <source>
        <dbReference type="EMBL" id="TNN81516.1"/>
    </source>
</evidence>
<accession>A0A4Z2IUJ4</accession>
<proteinExistence type="predicted"/>
<feature type="transmembrane region" description="Helical" evidence="1">
    <location>
        <begin position="67"/>
        <end position="91"/>
    </location>
</feature>
<keyword evidence="3" id="KW-1185">Reference proteome</keyword>
<reference evidence="2 3" key="1">
    <citation type="submission" date="2019-03" db="EMBL/GenBank/DDBJ databases">
        <title>First draft genome of Liparis tanakae, snailfish: a comprehensive survey of snailfish specific genes.</title>
        <authorList>
            <person name="Kim W."/>
            <person name="Song I."/>
            <person name="Jeong J.-H."/>
            <person name="Kim D."/>
            <person name="Kim S."/>
            <person name="Ryu S."/>
            <person name="Song J.Y."/>
            <person name="Lee S.K."/>
        </authorList>
    </citation>
    <scope>NUCLEOTIDE SEQUENCE [LARGE SCALE GENOMIC DNA]</scope>
    <source>
        <tissue evidence="2">Muscle</tissue>
    </source>
</reference>
<keyword evidence="1" id="KW-0472">Membrane</keyword>
<feature type="transmembrane region" description="Helical" evidence="1">
    <location>
        <begin position="34"/>
        <end position="55"/>
    </location>
</feature>
<keyword evidence="1" id="KW-0812">Transmembrane</keyword>
<evidence type="ECO:0000313" key="3">
    <source>
        <dbReference type="Proteomes" id="UP000314294"/>
    </source>
</evidence>
<keyword evidence="1" id="KW-1133">Transmembrane helix</keyword>
<dbReference type="EMBL" id="SRLO01000046">
    <property type="protein sequence ID" value="TNN81516.1"/>
    <property type="molecule type" value="Genomic_DNA"/>
</dbReference>
<protein>
    <submittedName>
        <fullName evidence="2">Uncharacterized protein</fullName>
    </submittedName>
</protein>
<sequence length="140" mass="15030">MGSCSCRTVDVSVAVGRAAALYVSLQPVHIDGTVLLIPVLSLVVGGVSVFLLLLLRPDAFLQPHQAGHIWGAVVLPAARWRLVAAILLVLVGHHLLDADHGLSFTDQRHLGHAVVTEEKKRNQNDGLTCSPSFTKSFLQI</sequence>